<dbReference type="InterPro" id="IPR032831">
    <property type="entry name" value="LptM_cons"/>
</dbReference>
<name>A0A853IFW4_9GAMM</name>
<dbReference type="Proteomes" id="UP000569732">
    <property type="component" value="Unassembled WGS sequence"/>
</dbReference>
<keyword evidence="5" id="KW-0998">Cell outer membrane</keyword>
<dbReference type="EMBL" id="JACCKB010000013">
    <property type="protein sequence ID" value="NYZ66416.1"/>
    <property type="molecule type" value="Genomic_DNA"/>
</dbReference>
<proteinExistence type="predicted"/>
<organism evidence="7 8">
    <name type="scientific">Spartinivicinus marinus</name>
    <dbReference type="NCBI Taxonomy" id="2994442"/>
    <lineage>
        <taxon>Bacteria</taxon>
        <taxon>Pseudomonadati</taxon>
        <taxon>Pseudomonadota</taxon>
        <taxon>Gammaproteobacteria</taxon>
        <taxon>Oceanospirillales</taxon>
        <taxon>Zooshikellaceae</taxon>
        <taxon>Spartinivicinus</taxon>
    </lineage>
</organism>
<dbReference type="NCBIfam" id="NF047847">
    <property type="entry name" value="SS_mature_LptM"/>
    <property type="match status" value="1"/>
</dbReference>
<keyword evidence="2" id="KW-0732">Signal</keyword>
<keyword evidence="4" id="KW-0564">Palmitate</keyword>
<keyword evidence="8" id="KW-1185">Reference proteome</keyword>
<evidence type="ECO:0000256" key="2">
    <source>
        <dbReference type="ARBA" id="ARBA00022729"/>
    </source>
</evidence>
<evidence type="ECO:0000256" key="6">
    <source>
        <dbReference type="ARBA" id="ARBA00023288"/>
    </source>
</evidence>
<dbReference type="AlphaFoldDB" id="A0A853IFW4"/>
<evidence type="ECO:0000256" key="4">
    <source>
        <dbReference type="ARBA" id="ARBA00023139"/>
    </source>
</evidence>
<evidence type="ECO:0000256" key="5">
    <source>
        <dbReference type="ARBA" id="ARBA00023237"/>
    </source>
</evidence>
<comment type="subcellular location">
    <subcellularLocation>
        <location evidence="1">Cell outer membrane</location>
        <topology evidence="1">Lipid-anchor</topology>
    </subcellularLocation>
</comment>
<sequence>MRILFAVLLLTWLAGCGQKGPLYLPDESEQESTESVNQ</sequence>
<dbReference type="RefSeq" id="WP_180568439.1">
    <property type="nucleotide sequence ID" value="NZ_JACCKB010000013.1"/>
</dbReference>
<reference evidence="7 8" key="1">
    <citation type="submission" date="2020-07" db="EMBL/GenBank/DDBJ databases">
        <title>Endozoicomonas sp. nov., isolated from sediment.</title>
        <authorList>
            <person name="Gu T."/>
        </authorList>
    </citation>
    <scope>NUCLEOTIDE SEQUENCE [LARGE SCALE GENOMIC DNA]</scope>
    <source>
        <strain evidence="7 8">SM1973</strain>
    </source>
</reference>
<protein>
    <submittedName>
        <fullName evidence="7">Lipoprotein</fullName>
    </submittedName>
</protein>
<dbReference type="Pfam" id="PF13627">
    <property type="entry name" value="LptM_cons"/>
    <property type="match status" value="1"/>
</dbReference>
<evidence type="ECO:0000256" key="3">
    <source>
        <dbReference type="ARBA" id="ARBA00023136"/>
    </source>
</evidence>
<gene>
    <name evidence="7" type="ORF">H0A36_10380</name>
</gene>
<dbReference type="PROSITE" id="PS51257">
    <property type="entry name" value="PROKAR_LIPOPROTEIN"/>
    <property type="match status" value="1"/>
</dbReference>
<evidence type="ECO:0000256" key="1">
    <source>
        <dbReference type="ARBA" id="ARBA00004459"/>
    </source>
</evidence>
<keyword evidence="3" id="KW-0472">Membrane</keyword>
<keyword evidence="6 7" id="KW-0449">Lipoprotein</keyword>
<evidence type="ECO:0000313" key="8">
    <source>
        <dbReference type="Proteomes" id="UP000569732"/>
    </source>
</evidence>
<comment type="caution">
    <text evidence="7">The sequence shown here is derived from an EMBL/GenBank/DDBJ whole genome shotgun (WGS) entry which is preliminary data.</text>
</comment>
<dbReference type="GO" id="GO:0009279">
    <property type="term" value="C:cell outer membrane"/>
    <property type="evidence" value="ECO:0007669"/>
    <property type="project" value="UniProtKB-SubCell"/>
</dbReference>
<accession>A0A853IFW4</accession>
<evidence type="ECO:0000313" key="7">
    <source>
        <dbReference type="EMBL" id="NYZ66416.1"/>
    </source>
</evidence>